<accession>A0A9W9EK65</accession>
<evidence type="ECO:0008006" key="4">
    <source>
        <dbReference type="Google" id="ProtNLM"/>
    </source>
</evidence>
<name>A0A9W9EK65_9EURO</name>
<dbReference type="AlphaFoldDB" id="A0A9W9EK65"/>
<feature type="region of interest" description="Disordered" evidence="1">
    <location>
        <begin position="1"/>
        <end position="21"/>
    </location>
</feature>
<reference evidence="2" key="1">
    <citation type="submission" date="2022-11" db="EMBL/GenBank/DDBJ databases">
        <authorList>
            <person name="Petersen C."/>
        </authorList>
    </citation>
    <scope>NUCLEOTIDE SEQUENCE</scope>
    <source>
        <strain evidence="2">IBT 30069</strain>
    </source>
</reference>
<evidence type="ECO:0000313" key="3">
    <source>
        <dbReference type="Proteomes" id="UP001149165"/>
    </source>
</evidence>
<reference evidence="2" key="2">
    <citation type="journal article" date="2023" name="IMA Fungus">
        <title>Comparative genomic study of the Penicillium genus elucidates a diverse pangenome and 15 lateral gene transfer events.</title>
        <authorList>
            <person name="Petersen C."/>
            <person name="Sorensen T."/>
            <person name="Nielsen M.R."/>
            <person name="Sondergaard T.E."/>
            <person name="Sorensen J.L."/>
            <person name="Fitzpatrick D.A."/>
            <person name="Frisvad J.C."/>
            <person name="Nielsen K.L."/>
        </authorList>
    </citation>
    <scope>NUCLEOTIDE SEQUENCE</scope>
    <source>
        <strain evidence="2">IBT 30069</strain>
    </source>
</reference>
<evidence type="ECO:0000256" key="1">
    <source>
        <dbReference type="SAM" id="MobiDB-lite"/>
    </source>
</evidence>
<dbReference type="OrthoDB" id="10256055at2759"/>
<organism evidence="2 3">
    <name type="scientific">Penicillium angulare</name>
    <dbReference type="NCBI Taxonomy" id="116970"/>
    <lineage>
        <taxon>Eukaryota</taxon>
        <taxon>Fungi</taxon>
        <taxon>Dikarya</taxon>
        <taxon>Ascomycota</taxon>
        <taxon>Pezizomycotina</taxon>
        <taxon>Eurotiomycetes</taxon>
        <taxon>Eurotiomycetidae</taxon>
        <taxon>Eurotiales</taxon>
        <taxon>Aspergillaceae</taxon>
        <taxon>Penicillium</taxon>
    </lineage>
</organism>
<evidence type="ECO:0000313" key="2">
    <source>
        <dbReference type="EMBL" id="KAJ5083288.1"/>
    </source>
</evidence>
<gene>
    <name evidence="2" type="ORF">N7456_012715</name>
</gene>
<sequence>MPFIAVSRSAPPPVVGPTTKKATRPANILPQSLVDGARVAEKQLFDPKQHLNYQPPKSITTMKDIGLEGYGISQVAASDPFPLFTEEAICQIRSEIFSEPVMRDCQYASSFAKNMIRGMGRERAPFTCDAWSSPELLAKVSEVAGINLVVAFDYEIANVNISLSDDRDTTAETKTTANLESSTFSWHYDSFPFVCVTMISDCENMVGGETAIRTQSGEIKKIRGPSMGTAVVMQGRYIQHAVMKAMGGRERISMVTPFRPRNPLIRDEVLLTGSRAISNWSELYHGFTEYRLELLEERIRLKLKEERTREATKRKFNITDMNLFISEQMAFLQATMAELTEVEDMD</sequence>
<proteinExistence type="predicted"/>
<dbReference type="EMBL" id="JAPQKH010000008">
    <property type="protein sequence ID" value="KAJ5083288.1"/>
    <property type="molecule type" value="Genomic_DNA"/>
</dbReference>
<keyword evidence="3" id="KW-1185">Reference proteome</keyword>
<comment type="caution">
    <text evidence="2">The sequence shown here is derived from an EMBL/GenBank/DDBJ whole genome shotgun (WGS) entry which is preliminary data.</text>
</comment>
<dbReference type="PANTHER" id="PTHR41677">
    <property type="entry name" value="YALI0B19030P"/>
    <property type="match status" value="1"/>
</dbReference>
<protein>
    <recommendedName>
        <fullName evidence="4">Fe2OG dioxygenase domain-containing protein</fullName>
    </recommendedName>
</protein>
<dbReference type="Proteomes" id="UP001149165">
    <property type="component" value="Unassembled WGS sequence"/>
</dbReference>
<dbReference type="PANTHER" id="PTHR41677:SF1">
    <property type="entry name" value="FE2OG DIOXYGENASE DOMAIN-CONTAINING PROTEIN"/>
    <property type="match status" value="1"/>
</dbReference>